<protein>
    <submittedName>
        <fullName evidence="1">Uncharacterized protein</fullName>
    </submittedName>
</protein>
<reference evidence="1" key="1">
    <citation type="submission" date="2015-07" db="EMBL/GenBank/DDBJ databases">
        <title>MeaNS - Measles Nucleotide Surveillance Program.</title>
        <authorList>
            <person name="Tran T."/>
            <person name="Druce J."/>
        </authorList>
    </citation>
    <scope>NUCLEOTIDE SEQUENCE</scope>
    <source>
        <strain evidence="1">UCB-OBI-ISO-001</strain>
        <tissue evidence="1">Gonad</tissue>
    </source>
</reference>
<sequence>MYCIKIFAFRNSDRVVFIEDKESGIGGTINVQRFVPRRSVIEKLSEKTIDRAVAEAESLFDF</sequence>
<proteinExistence type="predicted"/>
<name>A0A0L8FLU6_OCTBM</name>
<dbReference type="AlphaFoldDB" id="A0A0L8FLU6"/>
<gene>
    <name evidence="1" type="ORF">OCBIM_22014621mg</name>
</gene>
<dbReference type="EMBL" id="KQ429014">
    <property type="protein sequence ID" value="KOF65681.1"/>
    <property type="molecule type" value="Genomic_DNA"/>
</dbReference>
<accession>A0A0L8FLU6</accession>
<organism evidence="1">
    <name type="scientific">Octopus bimaculoides</name>
    <name type="common">California two-spotted octopus</name>
    <dbReference type="NCBI Taxonomy" id="37653"/>
    <lineage>
        <taxon>Eukaryota</taxon>
        <taxon>Metazoa</taxon>
        <taxon>Spiralia</taxon>
        <taxon>Lophotrochozoa</taxon>
        <taxon>Mollusca</taxon>
        <taxon>Cephalopoda</taxon>
        <taxon>Coleoidea</taxon>
        <taxon>Octopodiformes</taxon>
        <taxon>Octopoda</taxon>
        <taxon>Incirrata</taxon>
        <taxon>Octopodidae</taxon>
        <taxon>Octopus</taxon>
    </lineage>
</organism>
<evidence type="ECO:0000313" key="1">
    <source>
        <dbReference type="EMBL" id="KOF65681.1"/>
    </source>
</evidence>
<dbReference type="OrthoDB" id="1917606at2759"/>